<feature type="compositionally biased region" description="Basic and acidic residues" evidence="1">
    <location>
        <begin position="9"/>
        <end position="31"/>
    </location>
</feature>
<evidence type="ECO:0000313" key="3">
    <source>
        <dbReference type="Proteomes" id="UP001372834"/>
    </source>
</evidence>
<feature type="region of interest" description="Disordered" evidence="1">
    <location>
        <begin position="1"/>
        <end position="49"/>
    </location>
</feature>
<name>A0AAN8S3G2_POLSC</name>
<dbReference type="AlphaFoldDB" id="A0AAN8S3G2"/>
<organism evidence="2 3">
    <name type="scientific">Polyplax serrata</name>
    <name type="common">Common mouse louse</name>
    <dbReference type="NCBI Taxonomy" id="468196"/>
    <lineage>
        <taxon>Eukaryota</taxon>
        <taxon>Metazoa</taxon>
        <taxon>Ecdysozoa</taxon>
        <taxon>Arthropoda</taxon>
        <taxon>Hexapoda</taxon>
        <taxon>Insecta</taxon>
        <taxon>Pterygota</taxon>
        <taxon>Neoptera</taxon>
        <taxon>Paraneoptera</taxon>
        <taxon>Psocodea</taxon>
        <taxon>Troctomorpha</taxon>
        <taxon>Phthiraptera</taxon>
        <taxon>Anoplura</taxon>
        <taxon>Polyplacidae</taxon>
        <taxon>Polyplax</taxon>
    </lineage>
</organism>
<protein>
    <submittedName>
        <fullName evidence="2">Uncharacterized protein</fullName>
    </submittedName>
</protein>
<sequence>MQRRKMTKKKMESRRGIHPDDHFVLPERSRVGEVPPLAHKGEDWEMPRGSEKSVCFSRGASQVSAGQHMQLTGDLKPNVSVAGQQQQGMFFSQQSETYTVSQSQTINFTQQNLRGRSVGPVPRAEQQHKLLQQQQLIRAQQQQMGIRPPPPEYKPSQPQMMHSMPQQRFQTAAIRRPGPGQQPMPPSAGPMMRPQHTTGGTVFMGGPTMTRNMAPGYLPRQRPPNVSVGPDGMPMSNRSGVEWRHILMSQQQNMGFTHNRPFATHQGNFAPVQNNPGGMQMHPQRRGQLPPGSAGQMQMLPQDQMSMNLQMSQSQSMSLSSGIVNPHHHMHHMTPNNSHLHQFSNSSGFTNTSNNSFVNSQGGPTSSGTQTTISNSSNGNNMNTPSGNNGGTGNGNNNHNNNNNHNHNNSSNGCGNNSNNNPNDFGFEFLDSLPGDPSFSAQDLLSSLDSTSNFNINDIL</sequence>
<feature type="region of interest" description="Disordered" evidence="1">
    <location>
        <begin position="313"/>
        <end position="419"/>
    </location>
</feature>
<evidence type="ECO:0000313" key="2">
    <source>
        <dbReference type="EMBL" id="KAK6625945.1"/>
    </source>
</evidence>
<accession>A0AAN8S3G2</accession>
<dbReference type="EMBL" id="JAWJWE010000037">
    <property type="protein sequence ID" value="KAK6625945.1"/>
    <property type="molecule type" value="Genomic_DNA"/>
</dbReference>
<reference evidence="2 3" key="1">
    <citation type="submission" date="2023-10" db="EMBL/GenBank/DDBJ databases">
        <title>Genomes of two closely related lineages of the louse Polyplax serrata with different host specificities.</title>
        <authorList>
            <person name="Martinu J."/>
            <person name="Tarabai H."/>
            <person name="Stefka J."/>
            <person name="Hypsa V."/>
        </authorList>
    </citation>
    <scope>NUCLEOTIDE SEQUENCE [LARGE SCALE GENOMIC DNA]</scope>
    <source>
        <strain evidence="2">HR10_N</strain>
    </source>
</reference>
<feature type="compositionally biased region" description="Basic and acidic residues" evidence="1">
    <location>
        <begin position="39"/>
        <end position="49"/>
    </location>
</feature>
<proteinExistence type="predicted"/>
<gene>
    <name evidence="2" type="ORF">RUM43_006244</name>
</gene>
<feature type="compositionally biased region" description="Low complexity" evidence="1">
    <location>
        <begin position="343"/>
        <end position="387"/>
    </location>
</feature>
<comment type="caution">
    <text evidence="2">The sequence shown here is derived from an EMBL/GenBank/DDBJ whole genome shotgun (WGS) entry which is preliminary data.</text>
</comment>
<evidence type="ECO:0000256" key="1">
    <source>
        <dbReference type="SAM" id="MobiDB-lite"/>
    </source>
</evidence>
<feature type="compositionally biased region" description="Low complexity" evidence="1">
    <location>
        <begin position="395"/>
        <end position="419"/>
    </location>
</feature>
<dbReference type="Proteomes" id="UP001372834">
    <property type="component" value="Unassembled WGS sequence"/>
</dbReference>